<dbReference type="SUPFAM" id="SSF47413">
    <property type="entry name" value="lambda repressor-like DNA-binding domains"/>
    <property type="match status" value="1"/>
</dbReference>
<dbReference type="Gene3D" id="1.10.260.40">
    <property type="entry name" value="lambda repressor-like DNA-binding domains"/>
    <property type="match status" value="1"/>
</dbReference>
<dbReference type="Proteomes" id="UP001300015">
    <property type="component" value="Unassembled WGS sequence"/>
</dbReference>
<dbReference type="EMBL" id="JANIET010000002">
    <property type="protein sequence ID" value="MCQ8229642.1"/>
    <property type="molecule type" value="Genomic_DNA"/>
</dbReference>
<evidence type="ECO:0000313" key="2">
    <source>
        <dbReference type="EMBL" id="MCQ8229642.1"/>
    </source>
</evidence>
<evidence type="ECO:0000259" key="1">
    <source>
        <dbReference type="PROSITE" id="PS50943"/>
    </source>
</evidence>
<evidence type="ECO:0000313" key="3">
    <source>
        <dbReference type="Proteomes" id="UP001300015"/>
    </source>
</evidence>
<dbReference type="InterPro" id="IPR001387">
    <property type="entry name" value="Cro/C1-type_HTH"/>
</dbReference>
<protein>
    <submittedName>
        <fullName evidence="2">Helix-turn-helix domain-containing protein</fullName>
    </submittedName>
</protein>
<name>A0ABT1VQ22_9GAMM</name>
<dbReference type="RefSeq" id="WP_256699067.1">
    <property type="nucleotide sequence ID" value="NZ_JANIES010000002.1"/>
</dbReference>
<dbReference type="Pfam" id="PF01381">
    <property type="entry name" value="HTH_3"/>
    <property type="match status" value="1"/>
</dbReference>
<organism evidence="2 3">
    <name type="scientific">Pantoea trifolii</name>
    <dbReference type="NCBI Taxonomy" id="2968030"/>
    <lineage>
        <taxon>Bacteria</taxon>
        <taxon>Pseudomonadati</taxon>
        <taxon>Pseudomonadota</taxon>
        <taxon>Gammaproteobacteria</taxon>
        <taxon>Enterobacterales</taxon>
        <taxon>Erwiniaceae</taxon>
        <taxon>Pantoea</taxon>
    </lineage>
</organism>
<proteinExistence type="predicted"/>
<reference evidence="2 3" key="1">
    <citation type="submission" date="2022-07" db="EMBL/GenBank/DDBJ databases">
        <title>Pantoea trifolii sp. nov. isolated from root nodules of Trifolium rubens.</title>
        <authorList>
            <person name="Kalita M."/>
            <person name="Wdowiak-Wrobel S."/>
            <person name="Marek-Kozaczuk M."/>
            <person name="Palusinska-Szysz M."/>
            <person name="Sokolowski W."/>
            <person name="Coutinho T."/>
            <person name="Hlahane L."/>
        </authorList>
    </citation>
    <scope>NUCLEOTIDE SEQUENCE [LARGE SCALE GENOMIC DNA]</scope>
    <source>
        <strain evidence="2 3">MMK2</strain>
    </source>
</reference>
<sequence length="105" mass="11638">MTGRLKKIQSMAQRYNQLGAVQDETVAEINAAIEARNIPPVRTMSGIEIKAVRLRWNMSQAALALTTGMSVESVSKWERNESKPNKAALRILNTIEDKGPAVFIL</sequence>
<feature type="domain" description="HTH cro/C1-type" evidence="1">
    <location>
        <begin position="49"/>
        <end position="92"/>
    </location>
</feature>
<keyword evidence="3" id="KW-1185">Reference proteome</keyword>
<dbReference type="PROSITE" id="PS50943">
    <property type="entry name" value="HTH_CROC1"/>
    <property type="match status" value="1"/>
</dbReference>
<dbReference type="InterPro" id="IPR010982">
    <property type="entry name" value="Lambda_DNA-bd_dom_sf"/>
</dbReference>
<comment type="caution">
    <text evidence="2">The sequence shown here is derived from an EMBL/GenBank/DDBJ whole genome shotgun (WGS) entry which is preliminary data.</text>
</comment>
<accession>A0ABT1VQ22</accession>
<gene>
    <name evidence="2" type="ORF">NQH49_19500</name>
</gene>
<dbReference type="CDD" id="cd00093">
    <property type="entry name" value="HTH_XRE"/>
    <property type="match status" value="1"/>
</dbReference>